<reference evidence="1 2" key="1">
    <citation type="journal article" date="2018" name="Front. Plant Sci.">
        <title>Red Clover (Trifolium pratense) and Zigzag Clover (T. medium) - A Picture of Genomic Similarities and Differences.</title>
        <authorList>
            <person name="Dluhosova J."/>
            <person name="Istvanek J."/>
            <person name="Nedelnik J."/>
            <person name="Repkova J."/>
        </authorList>
    </citation>
    <scope>NUCLEOTIDE SEQUENCE [LARGE SCALE GENOMIC DNA]</scope>
    <source>
        <strain evidence="2">cv. 10/8</strain>
        <tissue evidence="1">Leaf</tissue>
    </source>
</reference>
<dbReference type="AlphaFoldDB" id="A0A392R583"/>
<dbReference type="EMBL" id="LXQA010189890">
    <property type="protein sequence ID" value="MCI31768.1"/>
    <property type="molecule type" value="Genomic_DNA"/>
</dbReference>
<accession>A0A392R583</accession>
<sequence length="80" mass="9320">MITFLEFNIFSPLIMITLLTTLRHSHLLPNHPNLLGSLLHNLQTKNYTFSEFIPTKRCPTPPLIQSFKRCHSNTRMETIV</sequence>
<evidence type="ECO:0000313" key="1">
    <source>
        <dbReference type="EMBL" id="MCI31768.1"/>
    </source>
</evidence>
<organism evidence="1 2">
    <name type="scientific">Trifolium medium</name>
    <dbReference type="NCBI Taxonomy" id="97028"/>
    <lineage>
        <taxon>Eukaryota</taxon>
        <taxon>Viridiplantae</taxon>
        <taxon>Streptophyta</taxon>
        <taxon>Embryophyta</taxon>
        <taxon>Tracheophyta</taxon>
        <taxon>Spermatophyta</taxon>
        <taxon>Magnoliopsida</taxon>
        <taxon>eudicotyledons</taxon>
        <taxon>Gunneridae</taxon>
        <taxon>Pentapetalae</taxon>
        <taxon>rosids</taxon>
        <taxon>fabids</taxon>
        <taxon>Fabales</taxon>
        <taxon>Fabaceae</taxon>
        <taxon>Papilionoideae</taxon>
        <taxon>50 kb inversion clade</taxon>
        <taxon>NPAAA clade</taxon>
        <taxon>Hologalegina</taxon>
        <taxon>IRL clade</taxon>
        <taxon>Trifolieae</taxon>
        <taxon>Trifolium</taxon>
    </lineage>
</organism>
<comment type="caution">
    <text evidence="1">The sequence shown here is derived from an EMBL/GenBank/DDBJ whole genome shotgun (WGS) entry which is preliminary data.</text>
</comment>
<feature type="non-terminal residue" evidence="1">
    <location>
        <position position="80"/>
    </location>
</feature>
<dbReference type="Proteomes" id="UP000265520">
    <property type="component" value="Unassembled WGS sequence"/>
</dbReference>
<protein>
    <submittedName>
        <fullName evidence="1">Uncharacterized protein</fullName>
    </submittedName>
</protein>
<name>A0A392R583_9FABA</name>
<keyword evidence="2" id="KW-1185">Reference proteome</keyword>
<evidence type="ECO:0000313" key="2">
    <source>
        <dbReference type="Proteomes" id="UP000265520"/>
    </source>
</evidence>
<proteinExistence type="predicted"/>